<evidence type="ECO:0000313" key="2">
    <source>
        <dbReference type="Proteomes" id="UP000006860"/>
    </source>
</evidence>
<gene>
    <name evidence="1" type="ordered locus">Plabr_4414</name>
</gene>
<accession>F0SKK6</accession>
<protein>
    <submittedName>
        <fullName evidence="1">Uncharacterized protein</fullName>
    </submittedName>
</protein>
<reference evidence="2" key="1">
    <citation type="submission" date="2011-02" db="EMBL/GenBank/DDBJ databases">
        <title>The complete genome of Planctomyces brasiliensis DSM 5305.</title>
        <authorList>
            <person name="Lucas S."/>
            <person name="Copeland A."/>
            <person name="Lapidus A."/>
            <person name="Bruce D."/>
            <person name="Goodwin L."/>
            <person name="Pitluck S."/>
            <person name="Kyrpides N."/>
            <person name="Mavromatis K."/>
            <person name="Pagani I."/>
            <person name="Ivanova N."/>
            <person name="Ovchinnikova G."/>
            <person name="Lu M."/>
            <person name="Detter J.C."/>
            <person name="Han C."/>
            <person name="Land M."/>
            <person name="Hauser L."/>
            <person name="Markowitz V."/>
            <person name="Cheng J.-F."/>
            <person name="Hugenholtz P."/>
            <person name="Woyke T."/>
            <person name="Wu D."/>
            <person name="Tindall B."/>
            <person name="Pomrenke H.G."/>
            <person name="Brambilla E."/>
            <person name="Klenk H.-P."/>
            <person name="Eisen J.A."/>
        </authorList>
    </citation>
    <scope>NUCLEOTIDE SEQUENCE [LARGE SCALE GENOMIC DNA]</scope>
    <source>
        <strain evidence="2">ATCC 49424 / DSM 5305 / JCM 21570 / NBRC 103401 / IFAM 1448</strain>
    </source>
</reference>
<dbReference type="KEGG" id="pbs:Plabr_4414"/>
<evidence type="ECO:0000313" key="1">
    <source>
        <dbReference type="EMBL" id="ADY61987.1"/>
    </source>
</evidence>
<dbReference type="HOGENOM" id="CLU_806284_0_0_0"/>
<dbReference type="STRING" id="756272.Plabr_4414"/>
<organism evidence="1 2">
    <name type="scientific">Rubinisphaera brasiliensis (strain ATCC 49424 / DSM 5305 / JCM 21570 / IAM 15109 / NBRC 103401 / IFAM 1448)</name>
    <name type="common">Planctomyces brasiliensis</name>
    <dbReference type="NCBI Taxonomy" id="756272"/>
    <lineage>
        <taxon>Bacteria</taxon>
        <taxon>Pseudomonadati</taxon>
        <taxon>Planctomycetota</taxon>
        <taxon>Planctomycetia</taxon>
        <taxon>Planctomycetales</taxon>
        <taxon>Planctomycetaceae</taxon>
        <taxon>Rubinisphaera</taxon>
    </lineage>
</organism>
<dbReference type="EMBL" id="CP002546">
    <property type="protein sequence ID" value="ADY61987.1"/>
    <property type="molecule type" value="Genomic_DNA"/>
</dbReference>
<dbReference type="Proteomes" id="UP000006860">
    <property type="component" value="Chromosome"/>
</dbReference>
<dbReference type="RefSeq" id="WP_013630692.1">
    <property type="nucleotide sequence ID" value="NC_015174.1"/>
</dbReference>
<proteinExistence type="predicted"/>
<dbReference type="AlphaFoldDB" id="F0SKK6"/>
<name>F0SKK6_RUBBR</name>
<keyword evidence="2" id="KW-1185">Reference proteome</keyword>
<sequence length="344" mass="38665">MSNRSAITAGSVAVAAVTFVVMRDMNRPPERCVIEQQIELEEHARNSKDILELIKATPVPKDEPLWLVGDLVVDQHMSRALALSAPQKEVIRALDDAARYGIRQHSAGSPGARPRSEFSSHAVRMVLSGLLSDEQADLIHQWHHGGNKPREVFSDPHLRILFGITEAQSRKLASIELEAETREERLEAEALKRGDEVRWRHRADIEDYVDESILATLSPEQRSVWDALQVRIAPLEQPPQLAAIPSGWLLSDEHSRVFRAVHENLPALELTAEQEVQFHRLQLATCTGIVWLQARNERQAPRLFATANESLLLSGFLESAETLLLTGVLGEEQQNRIEELLKDE</sequence>